<accession>A0ACD5VMM9</accession>
<reference evidence="1" key="2">
    <citation type="submission" date="2025-09" db="UniProtKB">
        <authorList>
            <consortium name="EnsemblPlants"/>
        </authorList>
    </citation>
    <scope>IDENTIFICATION</scope>
</reference>
<dbReference type="Proteomes" id="UP001732700">
    <property type="component" value="Chromosome 3C"/>
</dbReference>
<keyword evidence="2" id="KW-1185">Reference proteome</keyword>
<sequence>MEVGRPLFVFAGVVARVRTVLVRHPGEHRLDLANHVHALWRRRDRHATNVQLPAGWCAEVWRRWVVGFIQEAALSLVEREAAEAVCRCAVSRLAKHHSNNLASSRSSKMSLVRLFDTLALDSWKNPFSSIFGTAASGADAWLASDTAAFAETYIESRETAEAYVFSARLPAGVTKEEVRVDVEEEGHVLVIAGERSVRTVRSEQAGRSSEAGERQVIERSCATFFSRFCLPEDAVVGQVRAAMDDGGELVVTVPRVGAPVPVVAAPEPVLAIEVEASPC</sequence>
<evidence type="ECO:0000313" key="2">
    <source>
        <dbReference type="Proteomes" id="UP001732700"/>
    </source>
</evidence>
<evidence type="ECO:0000313" key="1">
    <source>
        <dbReference type="EnsemblPlants" id="AVESA.00010b.r2.3CG0454410.1.CDS"/>
    </source>
</evidence>
<dbReference type="EnsemblPlants" id="AVESA.00010b.r2.3CG0454410.1">
    <property type="protein sequence ID" value="AVESA.00010b.r2.3CG0454410.1.CDS"/>
    <property type="gene ID" value="AVESA.00010b.r2.3CG0454410"/>
</dbReference>
<organism evidence="1 2">
    <name type="scientific">Avena sativa</name>
    <name type="common">Oat</name>
    <dbReference type="NCBI Taxonomy" id="4498"/>
    <lineage>
        <taxon>Eukaryota</taxon>
        <taxon>Viridiplantae</taxon>
        <taxon>Streptophyta</taxon>
        <taxon>Embryophyta</taxon>
        <taxon>Tracheophyta</taxon>
        <taxon>Spermatophyta</taxon>
        <taxon>Magnoliopsida</taxon>
        <taxon>Liliopsida</taxon>
        <taxon>Poales</taxon>
        <taxon>Poaceae</taxon>
        <taxon>BOP clade</taxon>
        <taxon>Pooideae</taxon>
        <taxon>Poodae</taxon>
        <taxon>Poeae</taxon>
        <taxon>Poeae Chloroplast Group 1 (Aveneae type)</taxon>
        <taxon>Aveninae</taxon>
        <taxon>Avena</taxon>
    </lineage>
</organism>
<protein>
    <submittedName>
        <fullName evidence="1">Uncharacterized protein</fullName>
    </submittedName>
</protein>
<name>A0ACD5VMM9_AVESA</name>
<proteinExistence type="predicted"/>
<reference evidence="1" key="1">
    <citation type="submission" date="2021-05" db="EMBL/GenBank/DDBJ databases">
        <authorList>
            <person name="Scholz U."/>
            <person name="Mascher M."/>
            <person name="Fiebig A."/>
        </authorList>
    </citation>
    <scope>NUCLEOTIDE SEQUENCE [LARGE SCALE GENOMIC DNA]</scope>
</reference>